<name>A0A7X2ZTD8_9FLAO</name>
<proteinExistence type="predicted"/>
<organism evidence="1 2">
    <name type="scientific">Zobellia amurskyensis</name>
    <dbReference type="NCBI Taxonomy" id="248905"/>
    <lineage>
        <taxon>Bacteria</taxon>
        <taxon>Pseudomonadati</taxon>
        <taxon>Bacteroidota</taxon>
        <taxon>Flavobacteriia</taxon>
        <taxon>Flavobacteriales</taxon>
        <taxon>Flavobacteriaceae</taxon>
        <taxon>Zobellia</taxon>
    </lineage>
</organism>
<gene>
    <name evidence="1" type="ORF">D9O36_09380</name>
</gene>
<dbReference type="Proteomes" id="UP000540519">
    <property type="component" value="Unassembled WGS sequence"/>
</dbReference>
<dbReference type="EMBL" id="RCNR01000014">
    <property type="protein sequence ID" value="MUH36052.1"/>
    <property type="molecule type" value="Genomic_DNA"/>
</dbReference>
<sequence length="159" mass="17816">MLLVFLCAFGASAQETNVDQAAGLKRYIGEWVSTVSPESNEVGAQPDIKMVNVPKMEGTALQVEVFQFRNNAYVSILVELINHDVTTNKIVALGQNEKGESFSGTGSFSDKDHWLMTDHDFNGKHTQTVSFQFFSDNEVYLEGKDNTGKILWKTRYVKK</sequence>
<reference evidence="1 2" key="1">
    <citation type="journal article" date="2019" name="Mar. Drugs">
        <title>Comparative Genomics and CAZyme Genome Repertoires of Marine Zobellia amurskyensis KMM 3526(T) and Zobellia laminariae KMM 3676(T).</title>
        <authorList>
            <person name="Chernysheva N."/>
            <person name="Bystritskaya E."/>
            <person name="Stenkova A."/>
            <person name="Golovkin I."/>
            <person name="Nedashkovskaya O."/>
            <person name="Isaeva M."/>
        </authorList>
    </citation>
    <scope>NUCLEOTIDE SEQUENCE [LARGE SCALE GENOMIC DNA]</scope>
    <source>
        <strain evidence="1 2">KMM 3526</strain>
    </source>
</reference>
<comment type="caution">
    <text evidence="1">The sequence shown here is derived from an EMBL/GenBank/DDBJ whole genome shotgun (WGS) entry which is preliminary data.</text>
</comment>
<evidence type="ECO:0000313" key="1">
    <source>
        <dbReference type="EMBL" id="MUH36052.1"/>
    </source>
</evidence>
<evidence type="ECO:0008006" key="3">
    <source>
        <dbReference type="Google" id="ProtNLM"/>
    </source>
</evidence>
<protein>
    <recommendedName>
        <fullName evidence="3">DUF1579 domain-containing protein</fullName>
    </recommendedName>
</protein>
<dbReference type="AlphaFoldDB" id="A0A7X2ZTD8"/>
<evidence type="ECO:0000313" key="2">
    <source>
        <dbReference type="Proteomes" id="UP000540519"/>
    </source>
</evidence>
<accession>A0A7X2ZTD8</accession>
<keyword evidence="2" id="KW-1185">Reference proteome</keyword>